<evidence type="ECO:0000313" key="2">
    <source>
        <dbReference type="EMBL" id="RMD04924.1"/>
    </source>
</evidence>
<accession>A0A3M0T2T4</accession>
<dbReference type="EMBL" id="RFAQ01000001">
    <property type="protein sequence ID" value="RMD04924.1"/>
    <property type="molecule type" value="Genomic_DNA"/>
</dbReference>
<dbReference type="NCBIfam" id="TIGR01671">
    <property type="entry name" value="phage_TIGR01671"/>
    <property type="match status" value="1"/>
</dbReference>
<dbReference type="Gene3D" id="2.30.30.290">
    <property type="entry name" value="YopX-like domains"/>
    <property type="match status" value="1"/>
</dbReference>
<dbReference type="Pfam" id="PF09643">
    <property type="entry name" value="YopX"/>
    <property type="match status" value="1"/>
</dbReference>
<dbReference type="Proteomes" id="UP000277999">
    <property type="component" value="Unassembled WGS sequence"/>
</dbReference>
<dbReference type="AlphaFoldDB" id="A0A3M0T2T4"/>
<evidence type="ECO:0000259" key="1">
    <source>
        <dbReference type="Pfam" id="PF09643"/>
    </source>
</evidence>
<protein>
    <recommendedName>
        <fullName evidence="1">YopX protein domain-containing protein</fullName>
    </recommendedName>
</protein>
<feature type="domain" description="YopX protein" evidence="1">
    <location>
        <begin position="5"/>
        <end position="127"/>
    </location>
</feature>
<proteinExistence type="predicted"/>
<dbReference type="InterPro" id="IPR019096">
    <property type="entry name" value="YopX_protein"/>
</dbReference>
<dbReference type="InterPro" id="IPR010024">
    <property type="entry name" value="CHP16711"/>
</dbReference>
<name>A0A3M0T2T4_9CLOT</name>
<gene>
    <name evidence="2" type="ORF">D9O40_00825</name>
</gene>
<evidence type="ECO:0000313" key="3">
    <source>
        <dbReference type="Proteomes" id="UP000277999"/>
    </source>
</evidence>
<dbReference type="InterPro" id="IPR023385">
    <property type="entry name" value="YopX-like_C"/>
</dbReference>
<reference evidence="2 3" key="1">
    <citation type="submission" date="2018-10" db="EMBL/GenBank/DDBJ databases">
        <title>Genome-centric metagenomics revealed C2 chemical producing, CO utilizing Clostridium with novel acetogenic gene cluster.</title>
        <authorList>
            <person name="Kang H."/>
            <person name="Park B."/>
            <person name="Choi I.G."/>
            <person name="Chang I.S."/>
        </authorList>
    </citation>
    <scope>NUCLEOTIDE SEQUENCE [LARGE SCALE GENOMIC DNA]</scope>
    <source>
        <strain evidence="2 3">H21-9</strain>
    </source>
</reference>
<dbReference type="SUPFAM" id="SSF159006">
    <property type="entry name" value="YopX-like"/>
    <property type="match status" value="1"/>
</dbReference>
<sequence length="140" mass="16308">MREIKFRGKRVDAKEWNYGDLIHGDKKFYIKPICNNPFRRGRYTGLIELGEVIPETVGQYTGIKDEDEKEVFEGDILKDDNGKIYQIVWGCDFSWIARTNETYCNCYSLRVAEKSKITGNVHDNPELDLLNKRKLGLKNV</sequence>
<comment type="caution">
    <text evidence="2">The sequence shown here is derived from an EMBL/GenBank/DDBJ whole genome shotgun (WGS) entry which is preliminary data.</text>
</comment>
<dbReference type="RefSeq" id="WP_122057687.1">
    <property type="nucleotide sequence ID" value="NZ_RFAQ01000001.1"/>
</dbReference>
<organism evidence="2 3">
    <name type="scientific">Clostridium autoethanogenum</name>
    <dbReference type="NCBI Taxonomy" id="84023"/>
    <lineage>
        <taxon>Bacteria</taxon>
        <taxon>Bacillati</taxon>
        <taxon>Bacillota</taxon>
        <taxon>Clostridia</taxon>
        <taxon>Eubacteriales</taxon>
        <taxon>Clostridiaceae</taxon>
        <taxon>Clostridium</taxon>
    </lineage>
</organism>